<proteinExistence type="predicted"/>
<accession>A0AAE0KXT5</accession>
<feature type="region of interest" description="Disordered" evidence="1">
    <location>
        <begin position="152"/>
        <end position="189"/>
    </location>
</feature>
<feature type="region of interest" description="Disordered" evidence="1">
    <location>
        <begin position="96"/>
        <end position="120"/>
    </location>
</feature>
<reference evidence="2 3" key="1">
    <citation type="journal article" date="2015" name="Genome Biol. Evol.">
        <title>Comparative Genomics of a Bacterivorous Green Alga Reveals Evolutionary Causalities and Consequences of Phago-Mixotrophic Mode of Nutrition.</title>
        <authorList>
            <person name="Burns J.A."/>
            <person name="Paasch A."/>
            <person name="Narechania A."/>
            <person name="Kim E."/>
        </authorList>
    </citation>
    <scope>NUCLEOTIDE SEQUENCE [LARGE SCALE GENOMIC DNA]</scope>
    <source>
        <strain evidence="2 3">PLY_AMNH</strain>
    </source>
</reference>
<evidence type="ECO:0000256" key="1">
    <source>
        <dbReference type="SAM" id="MobiDB-lite"/>
    </source>
</evidence>
<gene>
    <name evidence="2" type="ORF">CYMTET_26657</name>
</gene>
<protein>
    <submittedName>
        <fullName evidence="2">Uncharacterized protein</fullName>
    </submittedName>
</protein>
<evidence type="ECO:0000313" key="3">
    <source>
        <dbReference type="Proteomes" id="UP001190700"/>
    </source>
</evidence>
<evidence type="ECO:0000313" key="2">
    <source>
        <dbReference type="EMBL" id="KAK3264617.1"/>
    </source>
</evidence>
<sequence>MGKVKPKLSGLRKRFFAWLPAPGAGKQTGGALLPILLAFLSPQTASAISLQDLGFHIPTEWGSFLVSPAVSESPTGPPSPSMTKHLLEAVFQELQEKPLGAAEGRNPRPPVSEQVGQTGDDASLAEQLFAEELRSRLRTMSDAELVRFFAALKSAPPPGGPHPGASPSDRSEFWMQQPTSGSPREEAVA</sequence>
<comment type="caution">
    <text evidence="2">The sequence shown here is derived from an EMBL/GenBank/DDBJ whole genome shotgun (WGS) entry which is preliminary data.</text>
</comment>
<organism evidence="2 3">
    <name type="scientific">Cymbomonas tetramitiformis</name>
    <dbReference type="NCBI Taxonomy" id="36881"/>
    <lineage>
        <taxon>Eukaryota</taxon>
        <taxon>Viridiplantae</taxon>
        <taxon>Chlorophyta</taxon>
        <taxon>Pyramimonadophyceae</taxon>
        <taxon>Pyramimonadales</taxon>
        <taxon>Pyramimonadaceae</taxon>
        <taxon>Cymbomonas</taxon>
    </lineage>
</organism>
<dbReference type="EMBL" id="LGRX02014444">
    <property type="protein sequence ID" value="KAK3264617.1"/>
    <property type="molecule type" value="Genomic_DNA"/>
</dbReference>
<dbReference type="AlphaFoldDB" id="A0AAE0KXT5"/>
<keyword evidence="3" id="KW-1185">Reference proteome</keyword>
<dbReference type="Proteomes" id="UP001190700">
    <property type="component" value="Unassembled WGS sequence"/>
</dbReference>
<name>A0AAE0KXT5_9CHLO</name>
<feature type="non-terminal residue" evidence="2">
    <location>
        <position position="189"/>
    </location>
</feature>